<comment type="caution">
    <text evidence="2">The sequence shown here is derived from an EMBL/GenBank/DDBJ whole genome shotgun (WGS) entry which is preliminary data.</text>
</comment>
<keyword evidence="3" id="KW-1185">Reference proteome</keyword>
<dbReference type="InterPro" id="IPR036291">
    <property type="entry name" value="NAD(P)-bd_dom_sf"/>
</dbReference>
<name>A0A841H5T8_9BACT</name>
<reference evidence="2 3" key="1">
    <citation type="submission" date="2020-08" db="EMBL/GenBank/DDBJ databases">
        <title>Genomic Encyclopedia of Type Strains, Phase IV (KMG-IV): sequencing the most valuable type-strain genomes for metagenomic binning, comparative biology and taxonomic classification.</title>
        <authorList>
            <person name="Goeker M."/>
        </authorList>
    </citation>
    <scope>NUCLEOTIDE SEQUENCE [LARGE SCALE GENOMIC DNA]</scope>
    <source>
        <strain evidence="2 3">DSM 29007</strain>
    </source>
</reference>
<dbReference type="Proteomes" id="UP000582837">
    <property type="component" value="Unassembled WGS sequence"/>
</dbReference>
<protein>
    <submittedName>
        <fullName evidence="2">Uncharacterized protein YbjT (DUF2867 family)</fullName>
    </submittedName>
</protein>
<dbReference type="AlphaFoldDB" id="A0A841H5T8"/>
<evidence type="ECO:0000313" key="3">
    <source>
        <dbReference type="Proteomes" id="UP000582837"/>
    </source>
</evidence>
<feature type="domain" description="NmrA-like" evidence="1">
    <location>
        <begin position="4"/>
        <end position="245"/>
    </location>
</feature>
<dbReference type="EMBL" id="JACHIA010000023">
    <property type="protein sequence ID" value="MBB6073323.1"/>
    <property type="molecule type" value="Genomic_DNA"/>
</dbReference>
<dbReference type="InterPro" id="IPR051604">
    <property type="entry name" value="Ergot_Alk_Oxidoreductase"/>
</dbReference>
<dbReference type="SUPFAM" id="SSF51735">
    <property type="entry name" value="NAD(P)-binding Rossmann-fold domains"/>
    <property type="match status" value="1"/>
</dbReference>
<dbReference type="PANTHER" id="PTHR43162:SF1">
    <property type="entry name" value="PRESTALK A DIFFERENTIATION PROTEIN A"/>
    <property type="match status" value="1"/>
</dbReference>
<dbReference type="PANTHER" id="PTHR43162">
    <property type="match status" value="1"/>
</dbReference>
<dbReference type="RefSeq" id="WP_170032977.1">
    <property type="nucleotide sequence ID" value="NZ_JABDTL010000001.1"/>
</dbReference>
<proteinExistence type="predicted"/>
<organism evidence="2 3">
    <name type="scientific">Longimicrobium terrae</name>
    <dbReference type="NCBI Taxonomy" id="1639882"/>
    <lineage>
        <taxon>Bacteria</taxon>
        <taxon>Pseudomonadati</taxon>
        <taxon>Gemmatimonadota</taxon>
        <taxon>Longimicrobiia</taxon>
        <taxon>Longimicrobiales</taxon>
        <taxon>Longimicrobiaceae</taxon>
        <taxon>Longimicrobium</taxon>
    </lineage>
</organism>
<dbReference type="Gene3D" id="3.40.50.720">
    <property type="entry name" value="NAD(P)-binding Rossmann-like Domain"/>
    <property type="match status" value="1"/>
</dbReference>
<dbReference type="Gene3D" id="3.90.25.10">
    <property type="entry name" value="UDP-galactose 4-epimerase, domain 1"/>
    <property type="match status" value="1"/>
</dbReference>
<evidence type="ECO:0000313" key="2">
    <source>
        <dbReference type="EMBL" id="MBB6073323.1"/>
    </source>
</evidence>
<dbReference type="Pfam" id="PF05368">
    <property type="entry name" value="NmrA"/>
    <property type="match status" value="1"/>
</dbReference>
<accession>A0A841H5T8</accession>
<dbReference type="InterPro" id="IPR008030">
    <property type="entry name" value="NmrA-like"/>
</dbReference>
<gene>
    <name evidence="2" type="ORF">HNQ61_004990</name>
</gene>
<sequence>MTFFITGITGKVGGAAARRLLDEGHGVRALVRDPFKAEGWLRSGVEILQGDMNDAGAVSAGLQGVDGAYLMLPPFFVPGPGFPEARAIIRAFREALEHVPPPRVVALSSIGSHQPGGLGMITATRMLEEGLRDQPFPVAFVRPGSFLENYLPNLQAAAQTGWFDSFLQPVDRGFPMVATEDIGNQVARLLVDGWRGTKIVELGSPVSGDEMAAAMSEALGRPVRARAVPREEWESGLASRGMPPGFIQPYVEMEDAYNAGWIAFGVPGTEPVAATRTPAQLFARAHGETNGARPGASS</sequence>
<evidence type="ECO:0000259" key="1">
    <source>
        <dbReference type="Pfam" id="PF05368"/>
    </source>
</evidence>